<keyword evidence="3" id="KW-1185">Reference proteome</keyword>
<protein>
    <recommendedName>
        <fullName evidence="4">Secreted protein</fullName>
    </recommendedName>
</protein>
<dbReference type="RefSeq" id="WP_252851095.1">
    <property type="nucleotide sequence ID" value="NZ_JAMXLR010000015.1"/>
</dbReference>
<evidence type="ECO:0000313" key="2">
    <source>
        <dbReference type="EMBL" id="MCO6042995.1"/>
    </source>
</evidence>
<gene>
    <name evidence="2" type="ORF">NG895_03665</name>
</gene>
<reference evidence="2" key="1">
    <citation type="submission" date="2022-06" db="EMBL/GenBank/DDBJ databases">
        <title>Aeoliella straminimaris, a novel planctomycete from sediments.</title>
        <authorList>
            <person name="Vitorino I.R."/>
            <person name="Lage O.M."/>
        </authorList>
    </citation>
    <scope>NUCLEOTIDE SEQUENCE</scope>
    <source>
        <strain evidence="2">ICT_H6.2</strain>
    </source>
</reference>
<dbReference type="EMBL" id="JAMXLR010000015">
    <property type="protein sequence ID" value="MCO6042995.1"/>
    <property type="molecule type" value="Genomic_DNA"/>
</dbReference>
<dbReference type="Proteomes" id="UP001155241">
    <property type="component" value="Unassembled WGS sequence"/>
</dbReference>
<organism evidence="2 3">
    <name type="scientific">Aeoliella straminimaris</name>
    <dbReference type="NCBI Taxonomy" id="2954799"/>
    <lineage>
        <taxon>Bacteria</taxon>
        <taxon>Pseudomonadati</taxon>
        <taxon>Planctomycetota</taxon>
        <taxon>Planctomycetia</taxon>
        <taxon>Pirellulales</taxon>
        <taxon>Lacipirellulaceae</taxon>
        <taxon>Aeoliella</taxon>
    </lineage>
</organism>
<comment type="caution">
    <text evidence="2">The sequence shown here is derived from an EMBL/GenBank/DDBJ whole genome shotgun (WGS) entry which is preliminary data.</text>
</comment>
<name>A0A9X2F693_9BACT</name>
<sequence>MNTITRSIWLTSIILLAALSPAAHSQVVGLMGPGGAENNVEAIRLTVTPADEPVPAFKYRLSLRPHELVPGNSVASYLRAFPEGGIEKTWKGIYDQFGDEAYDWSSTPLSELPIEKLQDAAGRFESLVANFIGPGSRCRDTDWGVRYEDLKGPEVITFLLPEIQAMRSVSRALSLQTRVAVAEHRYDDALELMRMNYRLGRDVGQQPILVSGLVGMAISGITNDNVVELIAAPDSPNLYWALTELPRPQTSLRDAMRLELAIGPRMFELLDDPEHKDRSYDAWNDLWRRETTWLMTTGANLVSMDATWEDMLVTHDSDAQSLVAVALGLASYSHAKERLLAWGFDPERVEQMPVGKVLAIYHARIYQLQADELEKATYVDFPTAQRISRQAQAKLQESGPLGSSADREILPIASLLLPAVQAAQAAEFRTERNLDALRVIEALRMHAAQHDGQWPKSLDEITCVPVPENVATGKPFEYHLKDDTAVLTLPESDGFPPEIRYELTIADDQTQNEAEGN</sequence>
<dbReference type="AlphaFoldDB" id="A0A9X2F693"/>
<evidence type="ECO:0000313" key="3">
    <source>
        <dbReference type="Proteomes" id="UP001155241"/>
    </source>
</evidence>
<evidence type="ECO:0008006" key="4">
    <source>
        <dbReference type="Google" id="ProtNLM"/>
    </source>
</evidence>
<keyword evidence="1" id="KW-0732">Signal</keyword>
<feature type="signal peptide" evidence="1">
    <location>
        <begin position="1"/>
        <end position="25"/>
    </location>
</feature>
<proteinExistence type="predicted"/>
<evidence type="ECO:0000256" key="1">
    <source>
        <dbReference type="SAM" id="SignalP"/>
    </source>
</evidence>
<accession>A0A9X2F693</accession>
<feature type="chain" id="PRO_5040979228" description="Secreted protein" evidence="1">
    <location>
        <begin position="26"/>
        <end position="517"/>
    </location>
</feature>